<dbReference type="Gene3D" id="3.30.230.10">
    <property type="match status" value="1"/>
</dbReference>
<dbReference type="GO" id="GO:0004252">
    <property type="term" value="F:serine-type endopeptidase activity"/>
    <property type="evidence" value="ECO:0007669"/>
    <property type="project" value="UniProtKB-UniRule"/>
</dbReference>
<evidence type="ECO:0000256" key="1">
    <source>
        <dbReference type="PROSITE-ProRule" id="PRU01122"/>
    </source>
</evidence>
<dbReference type="Pfam" id="PF13180">
    <property type="entry name" value="PDZ_2"/>
    <property type="match status" value="1"/>
</dbReference>
<dbReference type="PROSITE" id="PS50106">
    <property type="entry name" value="PDZ"/>
    <property type="match status" value="1"/>
</dbReference>
<feature type="transmembrane region" description="Helical" evidence="2">
    <location>
        <begin position="12"/>
        <end position="38"/>
    </location>
</feature>
<evidence type="ECO:0000313" key="6">
    <source>
        <dbReference type="Proteomes" id="UP000515976"/>
    </source>
</evidence>
<dbReference type="GO" id="GO:0030163">
    <property type="term" value="P:protein catabolic process"/>
    <property type="evidence" value="ECO:0007669"/>
    <property type="project" value="InterPro"/>
</dbReference>
<dbReference type="Pfam" id="PF05362">
    <property type="entry name" value="Lon_C"/>
    <property type="match status" value="1"/>
</dbReference>
<accession>A0A7G9R5X7</accession>
<dbReference type="SMART" id="SM00228">
    <property type="entry name" value="PDZ"/>
    <property type="match status" value="1"/>
</dbReference>
<dbReference type="SUPFAM" id="SSF54211">
    <property type="entry name" value="Ribosomal protein S5 domain 2-like"/>
    <property type="match status" value="1"/>
</dbReference>
<reference evidence="5 6" key="1">
    <citation type="submission" date="2020-08" db="EMBL/GenBank/DDBJ databases">
        <title>Genome sequence of Phycicoccus endophyticus JCM 31784T.</title>
        <authorList>
            <person name="Hyun D.-W."/>
            <person name="Bae J.-W."/>
        </authorList>
    </citation>
    <scope>NUCLEOTIDE SEQUENCE [LARGE SCALE GENOMIC DNA]</scope>
    <source>
        <strain evidence="5 6">JCM 31784</strain>
    </source>
</reference>
<name>A0A7G9R5X7_9MICO</name>
<feature type="domain" description="PDZ" evidence="3">
    <location>
        <begin position="130"/>
        <end position="205"/>
    </location>
</feature>
<feature type="active site" evidence="1">
    <location>
        <position position="294"/>
    </location>
</feature>
<evidence type="ECO:0000259" key="3">
    <source>
        <dbReference type="PROSITE" id="PS50106"/>
    </source>
</evidence>
<keyword evidence="1" id="KW-0378">Hydrolase</keyword>
<proteinExistence type="inferred from homology"/>
<dbReference type="InterPro" id="IPR036034">
    <property type="entry name" value="PDZ_sf"/>
</dbReference>
<evidence type="ECO:0000256" key="2">
    <source>
        <dbReference type="SAM" id="Phobius"/>
    </source>
</evidence>
<dbReference type="PROSITE" id="PS51786">
    <property type="entry name" value="LON_PROTEOLYTIC"/>
    <property type="match status" value="1"/>
</dbReference>
<sequence length="354" mass="36095">MPPPARHASRSAAVALIATFVLVVVAAGLTFVGLPYVVLSPGPATNVLGDVDGTPVLSVSGARTYPTSGALDFTTVAFDGGPGRTVTVYDLLEAWLRDDVDTAPESDYFPDDATADEVEAENAEMMTESQVVAAATALRALGRTVTTHVAVASVPAGGPASGTVQEGDVLVSVDGVEASDTASVRAAVQAREPGDEVTLVVRRDGDERTLTVRTGSAEDGTTVIGVLLRTDYDLPVDVTLNTGQVGGPSAGLMFSLAIYDALTPGALTGGQRIAGTGTIDDDGTVGPISGIRQKMVGARAAGARWFLAPADDCADAVGHVPDGMTLLRVTDFDDARVAVEGIAADTTDDLPRCG</sequence>
<organism evidence="5 6">
    <name type="scientific">Phycicoccus endophyticus</name>
    <dbReference type="NCBI Taxonomy" id="1690220"/>
    <lineage>
        <taxon>Bacteria</taxon>
        <taxon>Bacillati</taxon>
        <taxon>Actinomycetota</taxon>
        <taxon>Actinomycetes</taxon>
        <taxon>Micrococcales</taxon>
        <taxon>Intrasporangiaceae</taxon>
        <taxon>Phycicoccus</taxon>
    </lineage>
</organism>
<dbReference type="EC" id="3.4.21.53" evidence="1"/>
<keyword evidence="2" id="KW-0812">Transmembrane</keyword>
<keyword evidence="1" id="KW-0720">Serine protease</keyword>
<dbReference type="PANTHER" id="PTHR10046">
    <property type="entry name" value="ATP DEPENDENT LON PROTEASE FAMILY MEMBER"/>
    <property type="match status" value="1"/>
</dbReference>
<dbReference type="EMBL" id="CP060712">
    <property type="protein sequence ID" value="QNN51002.1"/>
    <property type="molecule type" value="Genomic_DNA"/>
</dbReference>
<keyword evidence="6" id="KW-1185">Reference proteome</keyword>
<evidence type="ECO:0000259" key="4">
    <source>
        <dbReference type="PROSITE" id="PS51786"/>
    </source>
</evidence>
<dbReference type="Proteomes" id="UP000515976">
    <property type="component" value="Chromosome"/>
</dbReference>
<dbReference type="GO" id="GO:0006508">
    <property type="term" value="P:proteolysis"/>
    <property type="evidence" value="ECO:0007669"/>
    <property type="project" value="UniProtKB-KW"/>
</dbReference>
<dbReference type="InterPro" id="IPR008269">
    <property type="entry name" value="Lon_proteolytic"/>
</dbReference>
<comment type="catalytic activity">
    <reaction evidence="1">
        <text>Hydrolysis of proteins in presence of ATP.</text>
        <dbReference type="EC" id="3.4.21.53"/>
    </reaction>
</comment>
<dbReference type="InterPro" id="IPR001478">
    <property type="entry name" value="PDZ"/>
</dbReference>
<keyword evidence="2" id="KW-0472">Membrane</keyword>
<keyword evidence="2" id="KW-1133">Transmembrane helix</keyword>
<dbReference type="KEGG" id="pei:H9L10_09160"/>
<feature type="active site" evidence="1">
    <location>
        <position position="249"/>
    </location>
</feature>
<dbReference type="InterPro" id="IPR014721">
    <property type="entry name" value="Ribsml_uS5_D2-typ_fold_subgr"/>
</dbReference>
<gene>
    <name evidence="5" type="ORF">H9L10_09160</name>
</gene>
<dbReference type="GO" id="GO:0004176">
    <property type="term" value="F:ATP-dependent peptidase activity"/>
    <property type="evidence" value="ECO:0007669"/>
    <property type="project" value="UniProtKB-UniRule"/>
</dbReference>
<evidence type="ECO:0000313" key="5">
    <source>
        <dbReference type="EMBL" id="QNN51002.1"/>
    </source>
</evidence>
<dbReference type="GO" id="GO:0005524">
    <property type="term" value="F:ATP binding"/>
    <property type="evidence" value="ECO:0007669"/>
    <property type="project" value="InterPro"/>
</dbReference>
<dbReference type="InterPro" id="IPR020568">
    <property type="entry name" value="Ribosomal_Su5_D2-typ_SF"/>
</dbReference>
<dbReference type="InterPro" id="IPR027065">
    <property type="entry name" value="Lon_Prtase"/>
</dbReference>
<keyword evidence="1" id="KW-0645">Protease</keyword>
<dbReference type="AlphaFoldDB" id="A0A7G9R5X7"/>
<comment type="similarity">
    <text evidence="1">Belongs to the peptidase S16 family.</text>
</comment>
<protein>
    <recommendedName>
        <fullName evidence="1">endopeptidase La</fullName>
        <ecNumber evidence="1">3.4.21.53</ecNumber>
    </recommendedName>
</protein>
<feature type="domain" description="Lon proteolytic" evidence="4">
    <location>
        <begin position="244"/>
        <end position="342"/>
    </location>
</feature>
<dbReference type="SUPFAM" id="SSF50156">
    <property type="entry name" value="PDZ domain-like"/>
    <property type="match status" value="1"/>
</dbReference>